<dbReference type="CDD" id="cd01428">
    <property type="entry name" value="ADK"/>
    <property type="match status" value="1"/>
</dbReference>
<proteinExistence type="predicted"/>
<feature type="region of interest" description="Disordered" evidence="4">
    <location>
        <begin position="43"/>
        <end position="106"/>
    </location>
</feature>
<dbReference type="InterPro" id="IPR000850">
    <property type="entry name" value="Adenylat/UMP-CMP_kin"/>
</dbReference>
<dbReference type="GO" id="GO:0005524">
    <property type="term" value="F:ATP binding"/>
    <property type="evidence" value="ECO:0007669"/>
    <property type="project" value="InterPro"/>
</dbReference>
<organism evidence="5 6">
    <name type="scientific">Meloidogyne javanica</name>
    <name type="common">Root-knot nematode worm</name>
    <dbReference type="NCBI Taxonomy" id="6303"/>
    <lineage>
        <taxon>Eukaryota</taxon>
        <taxon>Metazoa</taxon>
        <taxon>Ecdysozoa</taxon>
        <taxon>Nematoda</taxon>
        <taxon>Chromadorea</taxon>
        <taxon>Rhabditida</taxon>
        <taxon>Tylenchina</taxon>
        <taxon>Tylenchomorpha</taxon>
        <taxon>Tylenchoidea</taxon>
        <taxon>Meloidogynidae</taxon>
        <taxon>Meloidogyninae</taxon>
        <taxon>Meloidogyne</taxon>
        <taxon>Meloidogyne incognita group</taxon>
    </lineage>
</organism>
<evidence type="ECO:0000256" key="3">
    <source>
        <dbReference type="ARBA" id="ARBA00022777"/>
    </source>
</evidence>
<dbReference type="GO" id="GO:0006139">
    <property type="term" value="P:nucleobase-containing compound metabolic process"/>
    <property type="evidence" value="ECO:0007669"/>
    <property type="project" value="InterPro"/>
</dbReference>
<feature type="compositionally biased region" description="Pro residues" evidence="4">
    <location>
        <begin position="407"/>
        <end position="416"/>
    </location>
</feature>
<sequence>MTGLIYNQPIDPIQFLENAIAKLRKNPDLPLKWDTFITKPQVTTAAEAATSIRNSGKRSPSSTRSNKKNSGQTSGISNSGDQNRRRQSGATNSTTEKASSSSRPNSLAQAANNAFIVPDAPIILFMGGPGGGKTRYATQLQDQLKEEGLVHICMPDLVRSAISRYKDKLPEWRAAAEKDQRGELIPNELAQQLVVRPVDMALILDYDEDVLRRHMQARGLLSDVIDRRINEFKEKTLPTAKYFDDQQLLHLIPGERSDSVIIERMKKLTLRAIHAGVGGLITSSNSASSSATGGIYTRDGIGSRNKEGSAKSVLGTAISSASAKSKEEQVIPKIMNGGDGTENANRILNTPKIISATPIMPVPTPISTPTNSVIQQHKAINNSNPSTPQRPPSTSSKVNGSRKSTPAPAPPPPGPPSSISSSPLIKNSDEMNDPFPKGLPSEVPVILIIGAPGSNKSTFAQRIARKYEGFVQLSMGELLRRKVLENREDALWSRVGKKMDAGETIPLRICRELLYTTLHERGKNAWGFVLEGYPRSVVQVEDVEAQLGRIDLAILIDCTEPFCNESLRQRYQRGKEEGAERADDEEGIVRVRLALFKLNTLPMLKHLDDQGLLRVVSLQLHEHDPTNSEHQSEGDADEERVFQEICAIIDNTIFVHDDGNGMSLESSQRNSTDKV</sequence>
<feature type="compositionally biased region" description="Polar residues" evidence="4">
    <location>
        <begin position="51"/>
        <end position="81"/>
    </location>
</feature>
<protein>
    <submittedName>
        <fullName evidence="6">Adenylate kinase isoenzyme 5</fullName>
    </submittedName>
</protein>
<dbReference type="PRINTS" id="PR00094">
    <property type="entry name" value="ADENYLTKNASE"/>
</dbReference>
<evidence type="ECO:0000313" key="5">
    <source>
        <dbReference type="Proteomes" id="UP000887561"/>
    </source>
</evidence>
<dbReference type="Gene3D" id="3.40.50.300">
    <property type="entry name" value="P-loop containing nucleotide triphosphate hydrolases"/>
    <property type="match status" value="3"/>
</dbReference>
<feature type="compositionally biased region" description="Polar residues" evidence="4">
    <location>
        <begin position="88"/>
        <end position="106"/>
    </location>
</feature>
<dbReference type="InterPro" id="IPR027417">
    <property type="entry name" value="P-loop_NTPase"/>
</dbReference>
<keyword evidence="5" id="KW-1185">Reference proteome</keyword>
<dbReference type="PANTHER" id="PTHR23359">
    <property type="entry name" value="NUCLEOTIDE KINASE"/>
    <property type="match status" value="1"/>
</dbReference>
<keyword evidence="1" id="KW-0808">Transferase</keyword>
<accession>A0A915N654</accession>
<keyword evidence="3" id="KW-0418">Kinase</keyword>
<dbReference type="Proteomes" id="UP000887561">
    <property type="component" value="Unplaced"/>
</dbReference>
<name>A0A915N654_MELJA</name>
<evidence type="ECO:0000256" key="4">
    <source>
        <dbReference type="SAM" id="MobiDB-lite"/>
    </source>
</evidence>
<feature type="region of interest" description="Disordered" evidence="4">
    <location>
        <begin position="380"/>
        <end position="437"/>
    </location>
</feature>
<keyword evidence="2" id="KW-0547">Nucleotide-binding</keyword>
<dbReference type="WBParaSite" id="scaffold8729_cov192.g13307">
    <property type="protein sequence ID" value="scaffold8729_cov192.g13307"/>
    <property type="gene ID" value="scaffold8729_cov192.g13307"/>
</dbReference>
<evidence type="ECO:0000313" key="6">
    <source>
        <dbReference type="WBParaSite" id="scaffold8729_cov192.g13307"/>
    </source>
</evidence>
<dbReference type="AlphaFoldDB" id="A0A915N654"/>
<dbReference type="Pfam" id="PF00406">
    <property type="entry name" value="ADK"/>
    <property type="match status" value="1"/>
</dbReference>
<reference evidence="6" key="1">
    <citation type="submission" date="2022-11" db="UniProtKB">
        <authorList>
            <consortium name="WormBaseParasite"/>
        </authorList>
    </citation>
    <scope>IDENTIFICATION</scope>
</reference>
<dbReference type="SUPFAM" id="SSF52540">
    <property type="entry name" value="P-loop containing nucleoside triphosphate hydrolases"/>
    <property type="match status" value="2"/>
</dbReference>
<evidence type="ECO:0000256" key="2">
    <source>
        <dbReference type="ARBA" id="ARBA00022741"/>
    </source>
</evidence>
<evidence type="ECO:0000256" key="1">
    <source>
        <dbReference type="ARBA" id="ARBA00022679"/>
    </source>
</evidence>
<dbReference type="GO" id="GO:0019205">
    <property type="term" value="F:nucleobase-containing compound kinase activity"/>
    <property type="evidence" value="ECO:0007669"/>
    <property type="project" value="InterPro"/>
</dbReference>
<feature type="compositionally biased region" description="Low complexity" evidence="4">
    <location>
        <begin position="381"/>
        <end position="396"/>
    </location>
</feature>